<accession>A0A0C9URF6</accession>
<evidence type="ECO:0000256" key="1">
    <source>
        <dbReference type="SAM" id="Phobius"/>
    </source>
</evidence>
<organism evidence="2 3">
    <name type="scientific">Sphaerobolus stellatus (strain SS14)</name>
    <dbReference type="NCBI Taxonomy" id="990650"/>
    <lineage>
        <taxon>Eukaryota</taxon>
        <taxon>Fungi</taxon>
        <taxon>Dikarya</taxon>
        <taxon>Basidiomycota</taxon>
        <taxon>Agaricomycotina</taxon>
        <taxon>Agaricomycetes</taxon>
        <taxon>Phallomycetidae</taxon>
        <taxon>Geastrales</taxon>
        <taxon>Sphaerobolaceae</taxon>
        <taxon>Sphaerobolus</taxon>
    </lineage>
</organism>
<reference evidence="2 3" key="1">
    <citation type="submission" date="2014-06" db="EMBL/GenBank/DDBJ databases">
        <title>Evolutionary Origins and Diversification of the Mycorrhizal Mutualists.</title>
        <authorList>
            <consortium name="DOE Joint Genome Institute"/>
            <consortium name="Mycorrhizal Genomics Consortium"/>
            <person name="Kohler A."/>
            <person name="Kuo A."/>
            <person name="Nagy L.G."/>
            <person name="Floudas D."/>
            <person name="Copeland A."/>
            <person name="Barry K.W."/>
            <person name="Cichocki N."/>
            <person name="Veneault-Fourrey C."/>
            <person name="LaButti K."/>
            <person name="Lindquist E.A."/>
            <person name="Lipzen A."/>
            <person name="Lundell T."/>
            <person name="Morin E."/>
            <person name="Murat C."/>
            <person name="Riley R."/>
            <person name="Ohm R."/>
            <person name="Sun H."/>
            <person name="Tunlid A."/>
            <person name="Henrissat B."/>
            <person name="Grigoriev I.V."/>
            <person name="Hibbett D.S."/>
            <person name="Martin F."/>
        </authorList>
    </citation>
    <scope>NUCLEOTIDE SEQUENCE [LARGE SCALE GENOMIC DNA]</scope>
    <source>
        <strain evidence="2 3">SS14</strain>
    </source>
</reference>
<feature type="transmembrane region" description="Helical" evidence="1">
    <location>
        <begin position="9"/>
        <end position="28"/>
    </location>
</feature>
<keyword evidence="1" id="KW-0472">Membrane</keyword>
<evidence type="ECO:0000313" key="2">
    <source>
        <dbReference type="EMBL" id="KIJ45448.1"/>
    </source>
</evidence>
<dbReference type="OrthoDB" id="3248009at2759"/>
<feature type="non-terminal residue" evidence="2">
    <location>
        <position position="1"/>
    </location>
</feature>
<keyword evidence="1" id="KW-0812">Transmembrane</keyword>
<name>A0A0C9URF6_SPHS4</name>
<dbReference type="HOGENOM" id="CLU_2711811_0_0_1"/>
<dbReference type="Proteomes" id="UP000054279">
    <property type="component" value="Unassembled WGS sequence"/>
</dbReference>
<evidence type="ECO:0000313" key="3">
    <source>
        <dbReference type="Proteomes" id="UP000054279"/>
    </source>
</evidence>
<gene>
    <name evidence="2" type="ORF">M422DRAFT_87290</name>
</gene>
<proteinExistence type="predicted"/>
<keyword evidence="1" id="KW-1133">Transmembrane helix</keyword>
<keyword evidence="3" id="KW-1185">Reference proteome</keyword>
<feature type="non-terminal residue" evidence="2">
    <location>
        <position position="73"/>
    </location>
</feature>
<protein>
    <submittedName>
        <fullName evidence="2">Uncharacterized protein</fullName>
    </submittedName>
</protein>
<dbReference type="AlphaFoldDB" id="A0A0C9URF6"/>
<dbReference type="EMBL" id="KN837112">
    <property type="protein sequence ID" value="KIJ45448.1"/>
    <property type="molecule type" value="Genomic_DNA"/>
</dbReference>
<sequence length="73" mass="8373">SHQTVELKWGIWCIMPGAIAMATVYAHFTASEDMTFQPVESETKIDYQSDFKNYLKYLHKGLQSKSPSVINIF</sequence>